<dbReference type="AlphaFoldDB" id="C1LG00"/>
<dbReference type="InterPro" id="IPR006047">
    <property type="entry name" value="GH13_cat_dom"/>
</dbReference>
<dbReference type="GO" id="GO:0004574">
    <property type="term" value="F:oligo-1,6-glucosidase activity"/>
    <property type="evidence" value="ECO:0007669"/>
    <property type="project" value="UniProtKB-EC"/>
</dbReference>
<proteinExistence type="evidence at transcript level"/>
<dbReference type="SMART" id="SM00642">
    <property type="entry name" value="Aamy"/>
    <property type="match status" value="1"/>
</dbReference>
<sequence length="623" mass="70024">MTSAVNDVDNVNKQQSSSKKQNAAKTDQAMNNSSESSTDKHKTFSLKTVCSELIIEILGGLAVITIIAFIYFIYYFWIVEEKSTPKVPFWMKGVGYWFDLFAFKDSSGDFIGDFNGLISELDYIQKTIGAGYMILSPIFSGFYSNQNHILGPVVDHEQLDHAAGTMKDFDLLLNKSHEKGLKVVLTIDINSISVDHKWITQDRVKLMELPSDHNNMVSRYGKSLAVTIGDKSYYSVFGHPFVDLDLTNNKTMKEINNVLNFWMEKGVDGFVFDNAAFLVEEKPTKSKAVGDWFQNCPNSQIFSPRNVDVLKQIKQAIDDYRMKTGKDILLAVNSGDTGCGAGDTPDQMLMFSEVADVTIIRDFTHLRGSKMVGFNRLALEKYFKYNDTDKTKFGLTTATLSMPPYENMMNLASTLLVPGVPILYYTTELKANRISSDKIPTTMYPFAKSYYNERLNYYSGILSHMPMPWNYNGSGFSATIKDSRFGDFLEDFSQKDTTVEYQLADGNTGTPLHLVQQLVSLHKNPVFQLGTIEQIKLDQVKNGPGTISVFTRKAEGFPTFIVILTVDFEEMTLNLTTICPSVTPRLIYPPSKNLPLDKPLPNSEIRLENTDGNFRSYVVSCAA</sequence>
<accession>C1LG00</accession>
<dbReference type="Gene3D" id="3.90.400.10">
    <property type="entry name" value="Oligo-1,6-glucosidase, Domain 2"/>
    <property type="match status" value="1"/>
</dbReference>
<keyword evidence="2" id="KW-0812">Transmembrane</keyword>
<keyword evidence="2" id="KW-1133">Transmembrane helix</keyword>
<evidence type="ECO:0000256" key="1">
    <source>
        <dbReference type="SAM" id="MobiDB-lite"/>
    </source>
</evidence>
<evidence type="ECO:0000259" key="3">
    <source>
        <dbReference type="SMART" id="SM00642"/>
    </source>
</evidence>
<dbReference type="Gene3D" id="3.20.20.80">
    <property type="entry name" value="Glycosidases"/>
    <property type="match status" value="1"/>
</dbReference>
<evidence type="ECO:0000313" key="4">
    <source>
        <dbReference type="EMBL" id="CAX73628.1"/>
    </source>
</evidence>
<dbReference type="InterPro" id="IPR017853">
    <property type="entry name" value="GH"/>
</dbReference>
<feature type="compositionally biased region" description="Polar residues" evidence="1">
    <location>
        <begin position="1"/>
        <end position="36"/>
    </location>
</feature>
<feature type="domain" description="Glycosyl hydrolase family 13 catalytic" evidence="3">
    <location>
        <begin position="95"/>
        <end position="454"/>
    </location>
</feature>
<keyword evidence="4" id="KW-0378">Hydrolase</keyword>
<evidence type="ECO:0000256" key="2">
    <source>
        <dbReference type="SAM" id="Phobius"/>
    </source>
</evidence>
<reference evidence="4" key="2">
    <citation type="submission" date="2009-03" db="EMBL/GenBank/DDBJ databases">
        <authorList>
            <person name="Gang L."/>
        </authorList>
    </citation>
    <scope>NUCLEOTIDE SEQUENCE</scope>
    <source>
        <strain evidence="4">Anhui</strain>
    </source>
</reference>
<dbReference type="GO" id="GO:0005975">
    <property type="term" value="P:carbohydrate metabolic process"/>
    <property type="evidence" value="ECO:0007669"/>
    <property type="project" value="InterPro"/>
</dbReference>
<dbReference type="EC" id="3.2.1.10" evidence="4"/>
<keyword evidence="2" id="KW-0472">Membrane</keyword>
<organism evidence="4">
    <name type="scientific">Schistosoma japonicum</name>
    <name type="common">Blood fluke</name>
    <dbReference type="NCBI Taxonomy" id="6182"/>
    <lineage>
        <taxon>Eukaryota</taxon>
        <taxon>Metazoa</taxon>
        <taxon>Spiralia</taxon>
        <taxon>Lophotrochozoa</taxon>
        <taxon>Platyhelminthes</taxon>
        <taxon>Trematoda</taxon>
        <taxon>Digenea</taxon>
        <taxon>Strigeidida</taxon>
        <taxon>Schistosomatoidea</taxon>
        <taxon>Schistosomatidae</taxon>
        <taxon>Schistosoma</taxon>
    </lineage>
</organism>
<feature type="transmembrane region" description="Helical" evidence="2">
    <location>
        <begin position="53"/>
        <end position="77"/>
    </location>
</feature>
<protein>
    <submittedName>
        <fullName evidence="4">6-glucosidase</fullName>
        <ecNumber evidence="4">3.2.1.10</ecNumber>
    </submittedName>
</protein>
<dbReference type="PANTHER" id="PTHR10357:SF179">
    <property type="entry name" value="NEUTRAL AND BASIC AMINO ACID TRANSPORT PROTEIN RBAT"/>
    <property type="match status" value="1"/>
</dbReference>
<reference evidence="4" key="1">
    <citation type="journal article" date="2009" name="Nature">
        <title>The Schistosoma japonicum genome reveals features of host-parasite interplay.</title>
        <authorList>
            <person name="Liu F."/>
            <person name="Zhou Y."/>
            <person name="Wang Z.Q."/>
            <person name="Lu G."/>
            <person name="Zheng H."/>
            <person name="Brindley P.J."/>
            <person name="McManus D.P."/>
            <person name="Blair D."/>
            <person name="Zhang Q.H."/>
            <person name="Zhong Y."/>
            <person name="Wang S."/>
            <person name="Han Z.G."/>
            <person name="Chen Z."/>
        </authorList>
    </citation>
    <scope>NUCLEOTIDE SEQUENCE</scope>
    <source>
        <strain evidence="4">Anhui</strain>
    </source>
</reference>
<dbReference type="PANTHER" id="PTHR10357">
    <property type="entry name" value="ALPHA-AMYLASE FAMILY MEMBER"/>
    <property type="match status" value="1"/>
</dbReference>
<keyword evidence="4" id="KW-0326">Glycosidase</keyword>
<name>C1LG00_SCHJA</name>
<dbReference type="InterPro" id="IPR045857">
    <property type="entry name" value="O16G_dom_2"/>
</dbReference>
<dbReference type="SUPFAM" id="SSF51445">
    <property type="entry name" value="(Trans)glycosidases"/>
    <property type="match status" value="1"/>
</dbReference>
<feature type="region of interest" description="Disordered" evidence="1">
    <location>
        <begin position="1"/>
        <end position="39"/>
    </location>
</feature>
<dbReference type="Pfam" id="PF00128">
    <property type="entry name" value="Alpha-amylase"/>
    <property type="match status" value="1"/>
</dbReference>
<dbReference type="EMBL" id="FN317899">
    <property type="protein sequence ID" value="CAX73628.1"/>
    <property type="molecule type" value="mRNA"/>
</dbReference>